<sequence length="74" mass="8728">MFADAVVDQNGYFTEILTEWSSLAILHDYFLKNQLIRKSQHPSTSALLYLEMITVPIVFWLLSAQLYFGTERWR</sequence>
<protein>
    <submittedName>
        <fullName evidence="2">Uncharacterized protein</fullName>
    </submittedName>
</protein>
<dbReference type="AlphaFoldDB" id="A0A1C4GV93"/>
<keyword evidence="1" id="KW-0812">Transmembrane</keyword>
<evidence type="ECO:0000313" key="2">
    <source>
        <dbReference type="EMBL" id="SCC72138.1"/>
    </source>
</evidence>
<evidence type="ECO:0000313" key="3">
    <source>
        <dbReference type="Proteomes" id="UP000243661"/>
    </source>
</evidence>
<keyword evidence="1" id="KW-1133">Transmembrane helix</keyword>
<evidence type="ECO:0000256" key="1">
    <source>
        <dbReference type="SAM" id="Phobius"/>
    </source>
</evidence>
<organism evidence="2 3">
    <name type="scientific">Acinetobacter albensis</name>
    <dbReference type="NCBI Taxonomy" id="1673609"/>
    <lineage>
        <taxon>Bacteria</taxon>
        <taxon>Pseudomonadati</taxon>
        <taxon>Pseudomonadota</taxon>
        <taxon>Gammaproteobacteria</taxon>
        <taxon>Moraxellales</taxon>
        <taxon>Moraxellaceae</taxon>
        <taxon>Acinetobacter</taxon>
    </lineage>
</organism>
<dbReference type="Proteomes" id="UP000243661">
    <property type="component" value="Unassembled WGS sequence"/>
</dbReference>
<feature type="transmembrane region" description="Helical" evidence="1">
    <location>
        <begin position="46"/>
        <end position="68"/>
    </location>
</feature>
<proteinExistence type="predicted"/>
<gene>
    <name evidence="2" type="ORF">GA0116959_107176</name>
</gene>
<reference evidence="2 3" key="1">
    <citation type="submission" date="2016-08" db="EMBL/GenBank/DDBJ databases">
        <authorList>
            <person name="Seilhamer J.J."/>
        </authorList>
    </citation>
    <scope>NUCLEOTIDE SEQUENCE [LARGE SCALE GENOMIC DNA]</scope>
    <source>
        <strain evidence="2 3">ANC 4874</strain>
    </source>
</reference>
<accession>A0A1C4GV93</accession>
<dbReference type="EMBL" id="FMBK01000007">
    <property type="protein sequence ID" value="SCC72138.1"/>
    <property type="molecule type" value="Genomic_DNA"/>
</dbReference>
<keyword evidence="1" id="KW-0472">Membrane</keyword>
<name>A0A1C4GV93_9GAMM</name>